<dbReference type="AlphaFoldDB" id="A0A447I7U6"/>
<reference evidence="2 3" key="1">
    <citation type="submission" date="2018-12" db="EMBL/GenBank/DDBJ databases">
        <authorList>
            <person name="Criscuolo A."/>
        </authorList>
    </citation>
    <scope>NUCLEOTIDE SEQUENCE [LARGE SCALE GENOMIC DNA]</scope>
    <source>
        <strain evidence="2">ACIP1116281</strain>
    </source>
</reference>
<sequence>MTMHFMPLHRRLVAFVFPLLVVIMAGASTPGFVEAGLPLWPLFIFALPALLSLIICSDYWNAAIGFSQGHMHFRSVGYDIVAPMQKVTERQSGGKVVLSVSDCEPRYSWWLAPMQAVLGVLMPGRSRYAHGLMATVPLYSFSTAPNDAVMKAYRQAADLSAGALSHAPPEPRHDPSI</sequence>
<keyword evidence="1" id="KW-0472">Membrane</keyword>
<accession>A0A447I7U6</accession>
<evidence type="ECO:0000313" key="3">
    <source>
        <dbReference type="Proteomes" id="UP000268844"/>
    </source>
</evidence>
<evidence type="ECO:0000313" key="2">
    <source>
        <dbReference type="EMBL" id="VDS03524.1"/>
    </source>
</evidence>
<keyword evidence="1" id="KW-0812">Transmembrane</keyword>
<feature type="transmembrane region" description="Helical" evidence="1">
    <location>
        <begin position="37"/>
        <end position="60"/>
    </location>
</feature>
<keyword evidence="1" id="KW-1133">Transmembrane helix</keyword>
<organism evidence="2 3">
    <name type="scientific">Devosia equisanguinis</name>
    <dbReference type="NCBI Taxonomy" id="2490941"/>
    <lineage>
        <taxon>Bacteria</taxon>
        <taxon>Pseudomonadati</taxon>
        <taxon>Pseudomonadota</taxon>
        <taxon>Alphaproteobacteria</taxon>
        <taxon>Hyphomicrobiales</taxon>
        <taxon>Devosiaceae</taxon>
        <taxon>Devosia</taxon>
    </lineage>
</organism>
<proteinExistence type="predicted"/>
<dbReference type="RefSeq" id="WP_126149120.1">
    <property type="nucleotide sequence ID" value="NZ_JBHTMH010000001.1"/>
</dbReference>
<dbReference type="OrthoDB" id="7949815at2"/>
<keyword evidence="3" id="KW-1185">Reference proteome</keyword>
<evidence type="ECO:0008006" key="4">
    <source>
        <dbReference type="Google" id="ProtNLM"/>
    </source>
</evidence>
<name>A0A447I7U6_9HYPH</name>
<dbReference type="EMBL" id="UZWD01000009">
    <property type="protein sequence ID" value="VDS03524.1"/>
    <property type="molecule type" value="Genomic_DNA"/>
</dbReference>
<protein>
    <recommendedName>
        <fullName evidence="4">PH domain-containing protein</fullName>
    </recommendedName>
</protein>
<evidence type="ECO:0000256" key="1">
    <source>
        <dbReference type="SAM" id="Phobius"/>
    </source>
</evidence>
<gene>
    <name evidence="2" type="ORF">DEVEQU_00647</name>
</gene>
<dbReference type="Proteomes" id="UP000268844">
    <property type="component" value="Unassembled WGS sequence"/>
</dbReference>